<dbReference type="Gene3D" id="3.40.50.2300">
    <property type="match status" value="2"/>
</dbReference>
<dbReference type="InterPro" id="IPR028082">
    <property type="entry name" value="Peripla_BP_I"/>
</dbReference>
<protein>
    <submittedName>
        <fullName evidence="6">LacI family DNA-binding transcriptional regulator</fullName>
    </submittedName>
</protein>
<evidence type="ECO:0000256" key="3">
    <source>
        <dbReference type="ARBA" id="ARBA00023163"/>
    </source>
</evidence>
<evidence type="ECO:0000313" key="6">
    <source>
        <dbReference type="EMBL" id="MEM5948365.1"/>
    </source>
</evidence>
<dbReference type="CDD" id="cd01392">
    <property type="entry name" value="HTH_LacI"/>
    <property type="match status" value="1"/>
</dbReference>
<gene>
    <name evidence="6" type="ORF">WKV44_07390</name>
</gene>
<dbReference type="SMART" id="SM00354">
    <property type="entry name" value="HTH_LACI"/>
    <property type="match status" value="1"/>
</dbReference>
<dbReference type="InterPro" id="IPR010982">
    <property type="entry name" value="Lambda_DNA-bd_dom_sf"/>
</dbReference>
<dbReference type="Pfam" id="PF13377">
    <property type="entry name" value="Peripla_BP_3"/>
    <property type="match status" value="1"/>
</dbReference>
<dbReference type="SUPFAM" id="SSF53822">
    <property type="entry name" value="Periplasmic binding protein-like I"/>
    <property type="match status" value="1"/>
</dbReference>
<reference evidence="6 7" key="1">
    <citation type="submission" date="2024-03" db="EMBL/GenBank/DDBJ databases">
        <title>Ignisphaera cupida sp. nov., a hyperthermophilic hydrolytic archaeon from a hot spring of Kamchatka, and proposal of Ignisphaeraceae fam. nov.</title>
        <authorList>
            <person name="Podosokorskaya O.A."/>
            <person name="Elcheninov A.G."/>
            <person name="Maltseva A.I."/>
            <person name="Zayulina K.S."/>
            <person name="Novikov A."/>
            <person name="Merkel A.Y."/>
        </authorList>
    </citation>
    <scope>NUCLEOTIDE SEQUENCE [LARGE SCALE GENOMIC DNA]</scope>
    <source>
        <strain evidence="6 7">38H-sp</strain>
    </source>
</reference>
<dbReference type="Gene3D" id="1.10.260.40">
    <property type="entry name" value="lambda repressor-like DNA-binding domains"/>
    <property type="match status" value="1"/>
</dbReference>
<dbReference type="SUPFAM" id="SSF47413">
    <property type="entry name" value="lambda repressor-like DNA-binding domains"/>
    <property type="match status" value="1"/>
</dbReference>
<sequence length="338" mass="37885">MITQKEVAKRAGVSVMTVSRVINGNPNVKEETRKKILRIIEELDYHPNSAARSLSSSKIGSIGIVAPLANNIGLESNPYFIGLLRGIEWEGINRGFDILISTQRRHGENDFPFFRLFFEKKADGLIFLSANFTEKEIKTIQEKKIPCCIVGEKQISADIPVVDSKNREAMKTLVQHLIELGHKKIGFLHSAIRTYHMEERFAGFQEAIRENNIDFDPDWLYYGDFTEESGAQALDTLLSRKSRPTAIVCGTDSMALGVIRRARELGIKIPEDLSVTGFDCTPESRVVHPSLATMAQPLVDMGRTAAEILIDILEKRDPPPSRIEFDIPFVDGESITEI</sequence>
<evidence type="ECO:0000259" key="4">
    <source>
        <dbReference type="PROSITE" id="PS50932"/>
    </source>
</evidence>
<dbReference type="PROSITE" id="PS50932">
    <property type="entry name" value="HTH_LACI_2"/>
    <property type="match status" value="1"/>
</dbReference>
<feature type="domain" description="HTH lacI-type" evidence="4">
    <location>
        <begin position="2"/>
        <end position="56"/>
    </location>
</feature>
<dbReference type="Pfam" id="PF00356">
    <property type="entry name" value="LacI"/>
    <property type="match status" value="1"/>
</dbReference>
<dbReference type="GO" id="GO:0003677">
    <property type="term" value="F:DNA binding"/>
    <property type="evidence" value="ECO:0007669"/>
    <property type="project" value="UniProtKB-KW"/>
</dbReference>
<comment type="caution">
    <text evidence="6">The sequence shown here is derived from an EMBL/GenBank/DDBJ whole genome shotgun (WGS) entry which is preliminary data.</text>
</comment>
<evidence type="ECO:0000313" key="7">
    <source>
        <dbReference type="Proteomes" id="UP001466331"/>
    </source>
</evidence>
<name>A0ABU9UCI0_9SPIR</name>
<evidence type="ECO:0000259" key="5">
    <source>
        <dbReference type="PROSITE" id="PS50943"/>
    </source>
</evidence>
<organism evidence="6 7">
    <name type="scientific">Rarispira pelagica</name>
    <dbReference type="NCBI Taxonomy" id="3141764"/>
    <lineage>
        <taxon>Bacteria</taxon>
        <taxon>Pseudomonadati</taxon>
        <taxon>Spirochaetota</taxon>
        <taxon>Spirochaetia</taxon>
        <taxon>Winmispirales</taxon>
        <taxon>Winmispiraceae</taxon>
        <taxon>Rarispira</taxon>
    </lineage>
</organism>
<dbReference type="InterPro" id="IPR046335">
    <property type="entry name" value="LacI/GalR-like_sensor"/>
</dbReference>
<keyword evidence="2 6" id="KW-0238">DNA-binding</keyword>
<dbReference type="EMBL" id="JBCHKQ010000003">
    <property type="protein sequence ID" value="MEM5948365.1"/>
    <property type="molecule type" value="Genomic_DNA"/>
</dbReference>
<dbReference type="PANTHER" id="PTHR30146:SF109">
    <property type="entry name" value="HTH-TYPE TRANSCRIPTIONAL REGULATOR GALS"/>
    <property type="match status" value="1"/>
</dbReference>
<evidence type="ECO:0000256" key="1">
    <source>
        <dbReference type="ARBA" id="ARBA00023015"/>
    </source>
</evidence>
<proteinExistence type="predicted"/>
<keyword evidence="3" id="KW-0804">Transcription</keyword>
<accession>A0ABU9UCI0</accession>
<keyword evidence="7" id="KW-1185">Reference proteome</keyword>
<dbReference type="RefSeq" id="WP_420069815.1">
    <property type="nucleotide sequence ID" value="NZ_JBCHKQ010000003.1"/>
</dbReference>
<dbReference type="CDD" id="cd06267">
    <property type="entry name" value="PBP1_LacI_sugar_binding-like"/>
    <property type="match status" value="1"/>
</dbReference>
<keyword evidence="1" id="KW-0805">Transcription regulation</keyword>
<dbReference type="Proteomes" id="UP001466331">
    <property type="component" value="Unassembled WGS sequence"/>
</dbReference>
<dbReference type="PROSITE" id="PS50943">
    <property type="entry name" value="HTH_CROC1"/>
    <property type="match status" value="1"/>
</dbReference>
<evidence type="ECO:0000256" key="2">
    <source>
        <dbReference type="ARBA" id="ARBA00023125"/>
    </source>
</evidence>
<dbReference type="PANTHER" id="PTHR30146">
    <property type="entry name" value="LACI-RELATED TRANSCRIPTIONAL REPRESSOR"/>
    <property type="match status" value="1"/>
</dbReference>
<dbReference type="InterPro" id="IPR001387">
    <property type="entry name" value="Cro/C1-type_HTH"/>
</dbReference>
<feature type="domain" description="HTH cro/C1-type" evidence="5">
    <location>
        <begin position="2"/>
        <end position="46"/>
    </location>
</feature>
<dbReference type="InterPro" id="IPR000843">
    <property type="entry name" value="HTH_LacI"/>
</dbReference>